<feature type="signal peptide" evidence="2">
    <location>
        <begin position="1"/>
        <end position="20"/>
    </location>
</feature>
<evidence type="ECO:0000259" key="3">
    <source>
        <dbReference type="PROSITE" id="PS50015"/>
    </source>
</evidence>
<dbReference type="FunCoup" id="G2HJZ5">
    <property type="interactions" value="175"/>
</dbReference>
<evidence type="ECO:0000313" key="4">
    <source>
        <dbReference type="EMBL" id="CCD31160.1"/>
    </source>
</evidence>
<proteinExistence type="predicted"/>
<keyword evidence="2" id="KW-0732">Signal</keyword>
<dbReference type="SMR" id="G2HJZ5"/>
<dbReference type="InterPro" id="IPR011001">
    <property type="entry name" value="Saposin-like"/>
</dbReference>
<dbReference type="CTD" id="13222892"/>
<keyword evidence="5" id="KW-1185">Reference proteome</keyword>
<protein>
    <submittedName>
        <fullName evidence="4">Saposin B-type domain-containing protein</fullName>
    </submittedName>
</protein>
<dbReference type="WormBase" id="Y71H9A.10">
    <property type="protein sequence ID" value="CE46246"/>
    <property type="gene ID" value="WBGene00206537"/>
    <property type="gene designation" value="spp-30"/>
</dbReference>
<dbReference type="SUPFAM" id="SSF47862">
    <property type="entry name" value="Saposin"/>
    <property type="match status" value="1"/>
</dbReference>
<dbReference type="AlphaFoldDB" id="G2HJZ5"/>
<accession>G2HJZ5</accession>
<feature type="chain" id="PRO_5003430932" evidence="2">
    <location>
        <begin position="21"/>
        <end position="117"/>
    </location>
</feature>
<dbReference type="GeneID" id="13222892"/>
<evidence type="ECO:0000256" key="1">
    <source>
        <dbReference type="ARBA" id="ARBA00023157"/>
    </source>
</evidence>
<feature type="domain" description="Saposin B-type" evidence="3">
    <location>
        <begin position="24"/>
        <end position="106"/>
    </location>
</feature>
<keyword evidence="1" id="KW-1015">Disulfide bond</keyword>
<gene>
    <name evidence="4 6" type="primary">spp-30</name>
    <name evidence="4" type="ORF">CELE_Y71H9A.10</name>
    <name evidence="6" type="ORF">Y71H9A.10</name>
</gene>
<evidence type="ECO:0000313" key="6">
    <source>
        <dbReference type="WormBase" id="Y71H9A.10"/>
    </source>
</evidence>
<evidence type="ECO:0000313" key="5">
    <source>
        <dbReference type="Proteomes" id="UP000001940"/>
    </source>
</evidence>
<dbReference type="HOGENOM" id="CLU_2086988_0_0_1"/>
<dbReference type="Proteomes" id="UP000001940">
    <property type="component" value="Chromosome X"/>
</dbReference>
<dbReference type="PaxDb" id="6239-Y71H9A.10"/>
<evidence type="ECO:0000256" key="2">
    <source>
        <dbReference type="SAM" id="SignalP"/>
    </source>
</evidence>
<dbReference type="InterPro" id="IPR008139">
    <property type="entry name" value="SaposinB_dom"/>
</dbReference>
<dbReference type="KEGG" id="cel:CELE_Y71H9A.10"/>
<dbReference type="InParanoid" id="G2HJZ5"/>
<dbReference type="Bgee" id="WBGene00206537">
    <property type="expression patterns" value="Expressed in embryo and 2 other cell types or tissues"/>
</dbReference>
<sequence length="117" mass="13240">MKLVILLYLILLACFTKMSCTSKPIDNCTYCVNVLKCVFGHFGKSVKSKRQLGNKLVATCKRYSQYRSRCIRVVKSNLLLIFDNMQPEKYDPVQTCIELQECAPSSLASDTISTSDK</sequence>
<dbReference type="AGR" id="WB:WBGene00206537"/>
<dbReference type="RefSeq" id="NP_001257164.1">
    <property type="nucleotide sequence ID" value="NM_001270235.2"/>
</dbReference>
<organism evidence="4 5">
    <name type="scientific">Caenorhabditis elegans</name>
    <dbReference type="NCBI Taxonomy" id="6239"/>
    <lineage>
        <taxon>Eukaryota</taxon>
        <taxon>Metazoa</taxon>
        <taxon>Ecdysozoa</taxon>
        <taxon>Nematoda</taxon>
        <taxon>Chromadorea</taxon>
        <taxon>Rhabditida</taxon>
        <taxon>Rhabditina</taxon>
        <taxon>Rhabditomorpha</taxon>
        <taxon>Rhabditoidea</taxon>
        <taxon>Rhabditidae</taxon>
        <taxon>Peloderinae</taxon>
        <taxon>Caenorhabditis</taxon>
    </lineage>
</organism>
<dbReference type="eggNOG" id="KOG1418">
    <property type="taxonomic scope" value="Eukaryota"/>
</dbReference>
<dbReference type="OrthoDB" id="5856919at2759"/>
<dbReference type="EMBL" id="BX284606">
    <property type="protein sequence ID" value="CCD31160.1"/>
    <property type="molecule type" value="Genomic_DNA"/>
</dbReference>
<dbReference type="OMA" id="AMIFREM"/>
<name>G2HJZ5_CAEEL</name>
<dbReference type="Gene3D" id="1.10.225.10">
    <property type="entry name" value="Saposin-like"/>
    <property type="match status" value="1"/>
</dbReference>
<dbReference type="PROSITE" id="PS50015">
    <property type="entry name" value="SAP_B"/>
    <property type="match status" value="1"/>
</dbReference>
<reference evidence="4 5" key="1">
    <citation type="journal article" date="1998" name="Science">
        <title>Genome sequence of the nematode C. elegans: a platform for investigating biology.</title>
        <authorList>
            <consortium name="The C. elegans sequencing consortium"/>
            <person name="Sulson J.E."/>
            <person name="Waterston R."/>
        </authorList>
    </citation>
    <scope>NUCLEOTIDE SEQUENCE [LARGE SCALE GENOMIC DNA]</scope>
    <source>
        <strain evidence="4 5">Bristol N2</strain>
    </source>
</reference>